<feature type="chain" id="PRO_5008688791" description="Tetratricopeptide repeat-containing protein" evidence="1">
    <location>
        <begin position="25"/>
        <end position="740"/>
    </location>
</feature>
<organism evidence="2 3">
    <name type="scientific">Kosakonia oryzendophytica</name>
    <dbReference type="NCBI Taxonomy" id="1005665"/>
    <lineage>
        <taxon>Bacteria</taxon>
        <taxon>Pseudomonadati</taxon>
        <taxon>Pseudomonadota</taxon>
        <taxon>Gammaproteobacteria</taxon>
        <taxon>Enterobacterales</taxon>
        <taxon>Enterobacteriaceae</taxon>
        <taxon>Kosakonia</taxon>
    </lineage>
</organism>
<proteinExistence type="predicted"/>
<evidence type="ECO:0008006" key="4">
    <source>
        <dbReference type="Google" id="ProtNLM"/>
    </source>
</evidence>
<evidence type="ECO:0000256" key="1">
    <source>
        <dbReference type="SAM" id="SignalP"/>
    </source>
</evidence>
<dbReference type="EMBL" id="FMAY01000003">
    <property type="protein sequence ID" value="SCB95061.1"/>
    <property type="molecule type" value="Genomic_DNA"/>
</dbReference>
<keyword evidence="1" id="KW-0732">Signal</keyword>
<dbReference type="Proteomes" id="UP000198975">
    <property type="component" value="Unassembled WGS sequence"/>
</dbReference>
<dbReference type="AlphaFoldDB" id="A0A1C4AKJ8"/>
<sequence>MIAPKSHLALGVCLAFAASAPALASFDMDYCPWGHAGCFIVSPPVLAINTDTRDNLLRLVDEPKNFTPLRQPVPADITRSRDFYFGIHMDNPTSQPPTATTTAETPVEETLHHQMTALGLDPDAATDAVLQRMTAQGADLQEASNATIQQDELENRFVSRNDETLSAFFAALLADTSLSHEQRQALAKARMAVNGTEASEQTVKALSFPQGSPAQGFQAYLQGANAFYAGDFDAAGQIFTTLKTSQQPWLAETASYMLMRNALNASSANANGEYGDFDVHKVDKALAQQAREAAESYLKTWPTGRYADSAQGMLRRINWYLQDGNALAKLYEQALAQTENADALVDIIAESDNKLISQDLTWGSDAFLTAPDASLLTFVQTLRLMRNNTCDGRSHCVDQAWLDSLKADFEKNKHADLWNYLRLMLAWSKQDYATVQNAITPAPSLPPHNILAFSEQVLYGDALMAQKQWPAAQAHWLHLLDLSKDVEQQQLLQAKLAATLVESDAQAQIFAADSRVTNLRYRSLVLKTQASRELLRQQATHGPNKEERTIALHTLLTRDLTEGHYADWLQDMSLVAAITPPVADEAFDDVKLSTFGWKGTEKETAYFCAPLETTVTTLSQKAHDAHALNCLGEFFRTTQTRVTLEKDRGGNDVLDVATHAEERPGVPHRLAIYQQVIADAKAEPEDKSYALYRAVMCYAPSGYNDCGGKDVDKAVRKAWFQQLKSRYPGSVWARDLKYYW</sequence>
<keyword evidence="3" id="KW-1185">Reference proteome</keyword>
<name>A0A1C4AKJ8_9ENTR</name>
<feature type="signal peptide" evidence="1">
    <location>
        <begin position="1"/>
        <end position="24"/>
    </location>
</feature>
<protein>
    <recommendedName>
        <fullName evidence="4">Tetratricopeptide repeat-containing protein</fullName>
    </recommendedName>
</protein>
<evidence type="ECO:0000313" key="2">
    <source>
        <dbReference type="EMBL" id="SCB95061.1"/>
    </source>
</evidence>
<accession>A0A1C4AKJ8</accession>
<reference evidence="3" key="1">
    <citation type="submission" date="2016-08" db="EMBL/GenBank/DDBJ databases">
        <authorList>
            <person name="Varghese N."/>
            <person name="Submissions Spin"/>
        </authorList>
    </citation>
    <scope>NUCLEOTIDE SEQUENCE [LARGE SCALE GENOMIC DNA]</scope>
    <source>
        <strain evidence="3">REICA_082</strain>
    </source>
</reference>
<evidence type="ECO:0000313" key="3">
    <source>
        <dbReference type="Proteomes" id="UP000198975"/>
    </source>
</evidence>
<gene>
    <name evidence="2" type="ORF">GA0061071_103129</name>
</gene>